<feature type="compositionally biased region" description="Low complexity" evidence="2">
    <location>
        <begin position="1"/>
        <end position="14"/>
    </location>
</feature>
<proteinExistence type="predicted"/>
<dbReference type="EMBL" id="BRYB01003473">
    <property type="protein sequence ID" value="GMI37309.1"/>
    <property type="molecule type" value="Genomic_DNA"/>
</dbReference>
<reference evidence="4 5" key="1">
    <citation type="journal article" date="2023" name="Commun. Biol.">
        <title>Genome analysis of Parmales, the sister group of diatoms, reveals the evolutionary specialization of diatoms from phago-mixotrophs to photoautotrophs.</title>
        <authorList>
            <person name="Ban H."/>
            <person name="Sato S."/>
            <person name="Yoshikawa S."/>
            <person name="Yamada K."/>
            <person name="Nakamura Y."/>
            <person name="Ichinomiya M."/>
            <person name="Sato N."/>
            <person name="Blanc-Mathieu R."/>
            <person name="Endo H."/>
            <person name="Kuwata A."/>
            <person name="Ogata H."/>
        </authorList>
    </citation>
    <scope>NUCLEOTIDE SEQUENCE [LARGE SCALE GENOMIC DNA]</scope>
</reference>
<evidence type="ECO:0000256" key="1">
    <source>
        <dbReference type="SAM" id="Coils"/>
    </source>
</evidence>
<dbReference type="PROSITE" id="PS50057">
    <property type="entry name" value="FERM_3"/>
    <property type="match status" value="1"/>
</dbReference>
<dbReference type="InterPro" id="IPR000299">
    <property type="entry name" value="FERM_domain"/>
</dbReference>
<protein>
    <recommendedName>
        <fullName evidence="3">FERM domain-containing protein</fullName>
    </recommendedName>
</protein>
<accession>A0ABQ6N1J4</accession>
<evidence type="ECO:0000313" key="4">
    <source>
        <dbReference type="EMBL" id="GMI37309.1"/>
    </source>
</evidence>
<sequence length="285" mass="32859">MSTPTSPASSADSDFYSDEERPQSQQQPKIIYEEPFDSDEACSDAASEHSAEPDLDEGVPLHTMLATPRLPPTPYDPPDYTPILDKNALLAAYRRIRNALLVERERHQETRDEIVVVLDKIKLCREFGAEKMKKCTEVRERQDEIIKDWKQLIVKNDKKEKEMHKDIGELSTELRNLRQNLELEVALKANEERNVDKVEDDIVVKEMEGGVLIAEVGMKNMENAKLHEAKDSMEKALLSTNEFTEDGEERLRLVGEELGLTEVDVFMLQRDVRKAEEEAKKWRHR</sequence>
<feature type="region of interest" description="Disordered" evidence="2">
    <location>
        <begin position="1"/>
        <end position="58"/>
    </location>
</feature>
<dbReference type="Proteomes" id="UP001165060">
    <property type="component" value="Unassembled WGS sequence"/>
</dbReference>
<evidence type="ECO:0000256" key="2">
    <source>
        <dbReference type="SAM" id="MobiDB-lite"/>
    </source>
</evidence>
<feature type="coiled-coil region" evidence="1">
    <location>
        <begin position="160"/>
        <end position="208"/>
    </location>
</feature>
<organism evidence="4 5">
    <name type="scientific">Tetraparma gracilis</name>
    <dbReference type="NCBI Taxonomy" id="2962635"/>
    <lineage>
        <taxon>Eukaryota</taxon>
        <taxon>Sar</taxon>
        <taxon>Stramenopiles</taxon>
        <taxon>Ochrophyta</taxon>
        <taxon>Bolidophyceae</taxon>
        <taxon>Parmales</taxon>
        <taxon>Triparmaceae</taxon>
        <taxon>Tetraparma</taxon>
    </lineage>
</organism>
<keyword evidence="1" id="KW-0175">Coiled coil</keyword>
<comment type="caution">
    <text evidence="4">The sequence shown here is derived from an EMBL/GenBank/DDBJ whole genome shotgun (WGS) entry which is preliminary data.</text>
</comment>
<evidence type="ECO:0000313" key="5">
    <source>
        <dbReference type="Proteomes" id="UP001165060"/>
    </source>
</evidence>
<keyword evidence="5" id="KW-1185">Reference proteome</keyword>
<gene>
    <name evidence="4" type="ORF">TeGR_g14464</name>
</gene>
<evidence type="ECO:0000259" key="3">
    <source>
        <dbReference type="PROSITE" id="PS50057"/>
    </source>
</evidence>
<feature type="domain" description="FERM" evidence="3">
    <location>
        <begin position="222"/>
        <end position="285"/>
    </location>
</feature>
<name>A0ABQ6N1J4_9STRA</name>